<proteinExistence type="predicted"/>
<reference evidence="1 2" key="1">
    <citation type="journal article" date="2010" name="Cell Res.">
        <title>Complete genome sequence of the rifamycin SV-producing Amycolatopsis mediterranei U32 revealed its genetic characteristics in phylogeny and metabolism.</title>
        <authorList>
            <person name="Zhao W."/>
            <person name="Zhong Y."/>
            <person name="Yuan H."/>
            <person name="Wang J."/>
            <person name="Zheng H."/>
            <person name="Wang Y."/>
            <person name="Cen X."/>
            <person name="Xu F."/>
            <person name="Bai J."/>
            <person name="Han X."/>
            <person name="Lu G."/>
            <person name="Zhu Y."/>
            <person name="Shao Z."/>
            <person name="Yan H."/>
            <person name="Li C."/>
            <person name="Peng N."/>
            <person name="Zhang Z."/>
            <person name="Zhang Y."/>
            <person name="Lin W."/>
            <person name="Fan Y."/>
            <person name="Qin Z."/>
            <person name="Hu Y."/>
            <person name="Zhu B."/>
            <person name="Wang S."/>
            <person name="Ding X."/>
            <person name="Zhao G.P."/>
        </authorList>
    </citation>
    <scope>NUCLEOTIDE SEQUENCE [LARGE SCALE GENOMIC DNA]</scope>
    <source>
        <strain evidence="2">U-32</strain>
    </source>
</reference>
<name>A0A0H3DGD4_AMYMU</name>
<evidence type="ECO:0000313" key="2">
    <source>
        <dbReference type="Proteomes" id="UP000000328"/>
    </source>
</evidence>
<dbReference type="PATRIC" id="fig|749927.5.peg.7290"/>
<evidence type="ECO:0000313" key="1">
    <source>
        <dbReference type="EMBL" id="ADJ48729.1"/>
    </source>
</evidence>
<dbReference type="OrthoDB" id="4825162at2"/>
<dbReference type="InterPro" id="IPR029068">
    <property type="entry name" value="Glyas_Bleomycin-R_OHBP_Dase"/>
</dbReference>
<accession>A0A0H3DGD4</accession>
<evidence type="ECO:0008006" key="3">
    <source>
        <dbReference type="Google" id="ProtNLM"/>
    </source>
</evidence>
<dbReference type="AlphaFoldDB" id="A0A0H3DGD4"/>
<dbReference type="eggNOG" id="COG0346">
    <property type="taxonomic scope" value="Bacteria"/>
</dbReference>
<gene>
    <name evidence="1" type="ordered locus">AMED_7010</name>
</gene>
<dbReference type="HOGENOM" id="CLU_112005_0_0_11"/>
<organism evidence="1 2">
    <name type="scientific">Amycolatopsis mediterranei (strain U-32)</name>
    <dbReference type="NCBI Taxonomy" id="749927"/>
    <lineage>
        <taxon>Bacteria</taxon>
        <taxon>Bacillati</taxon>
        <taxon>Actinomycetota</taxon>
        <taxon>Actinomycetes</taxon>
        <taxon>Pseudonocardiales</taxon>
        <taxon>Pseudonocardiaceae</taxon>
        <taxon>Amycolatopsis</taxon>
    </lineage>
</organism>
<dbReference type="Proteomes" id="UP000000328">
    <property type="component" value="Chromosome"/>
</dbReference>
<dbReference type="PANTHER" id="PTHR36503:SF1">
    <property type="entry name" value="BLR2520 PROTEIN"/>
    <property type="match status" value="1"/>
</dbReference>
<dbReference type="KEGG" id="amd:AMED_7010"/>
<dbReference type="RefSeq" id="WP_013228774.1">
    <property type="nucleotide sequence ID" value="NC_014318.1"/>
</dbReference>
<dbReference type="GeneID" id="92874658"/>
<dbReference type="Gene3D" id="3.10.180.10">
    <property type="entry name" value="2,3-Dihydroxybiphenyl 1,2-Dioxygenase, domain 1"/>
    <property type="match status" value="2"/>
</dbReference>
<dbReference type="EMBL" id="CP002000">
    <property type="protein sequence ID" value="ADJ48729.1"/>
    <property type="molecule type" value="Genomic_DNA"/>
</dbReference>
<dbReference type="PANTHER" id="PTHR36503">
    <property type="entry name" value="BLR2520 PROTEIN"/>
    <property type="match status" value="1"/>
</dbReference>
<sequence>MTNIETITLEVADTAAAERFYADAFGLTTQLRFRVSDAPSDGFRGYTLSVTVPQPADVDSLIETALKAGATTIKPATKSMWGYGGTVRAPDGAIWKVATSAKKNTGPATRKIDSVVLLLGAGDVAASKKFYVGHGLTVGKSFGKMYVEFDAGDSPVKLALYRRKALAKDAGVAPEGSGSHRIAVGGAAAAFTDPDGFAWETTASASLS</sequence>
<dbReference type="SUPFAM" id="SSF54593">
    <property type="entry name" value="Glyoxalase/Bleomycin resistance protein/Dihydroxybiphenyl dioxygenase"/>
    <property type="match status" value="2"/>
</dbReference>
<protein>
    <recommendedName>
        <fullName evidence="3">Glyoxalase</fullName>
    </recommendedName>
</protein>